<dbReference type="SUPFAM" id="SSF50978">
    <property type="entry name" value="WD40 repeat-like"/>
    <property type="match status" value="1"/>
</dbReference>
<dbReference type="EMBL" id="FZQP02000404">
    <property type="protein sequence ID" value="VVC88859.1"/>
    <property type="molecule type" value="Genomic_DNA"/>
</dbReference>
<accession>A0A5E4PVC6</accession>
<dbReference type="PANTHER" id="PTHR44411:SF1">
    <property type="entry name" value="THO COMPLEX SUBUNIT 6 HOMOLOG"/>
    <property type="match status" value="1"/>
</dbReference>
<evidence type="ECO:0000256" key="2">
    <source>
        <dbReference type="ARBA" id="ARBA00022574"/>
    </source>
</evidence>
<dbReference type="AlphaFoldDB" id="A0A5E4PVC6"/>
<dbReference type="Proteomes" id="UP000324832">
    <property type="component" value="Unassembled WGS sequence"/>
</dbReference>
<dbReference type="InterPro" id="IPR042626">
    <property type="entry name" value="THOC6"/>
</dbReference>
<dbReference type="PROSITE" id="PS50082">
    <property type="entry name" value="WD_REPEATS_2"/>
    <property type="match status" value="1"/>
</dbReference>
<protein>
    <recommendedName>
        <fullName evidence="6">THO complex subunit 6</fullName>
    </recommendedName>
</protein>
<feature type="repeat" description="WD" evidence="3">
    <location>
        <begin position="177"/>
        <end position="205"/>
    </location>
</feature>
<evidence type="ECO:0000313" key="4">
    <source>
        <dbReference type="EMBL" id="VVC88859.1"/>
    </source>
</evidence>
<sequence length="339" mass="38119">MEWSTWTKETRLHRRTNRKGNANINMIGKMFYNTITCQTFSPCGKYLVAGNIYGQLAVFDLSSLLNPDKDKITADYDKPKRIHNLPKNTGFICSLASSEKFLIVGIDNEIQGWNWKEIHSKPGKVVWRIKIKTSGQCEVNSLWLSDDEEQLYAGCGDNNVYVYNLEDGTLISKYSGHEENQQLISSGEDGLVLLWDMRTGKAENKLKPYKEDKLARPDIGKWIGSVALGDDWIVCGGGPRLALWHLRSLDAVTVFDLPDRGIHVSFFYDDCVVAGGTAKHLYQLSYSGDVRVELPVSSTTVYSAILRTSPNKVLSIAGSSPDIDLCTTFNYRDQVLRFI</sequence>
<dbReference type="GO" id="GO:0000346">
    <property type="term" value="C:transcription export complex"/>
    <property type="evidence" value="ECO:0007669"/>
    <property type="project" value="TreeGrafter"/>
</dbReference>
<evidence type="ECO:0000256" key="3">
    <source>
        <dbReference type="PROSITE-ProRule" id="PRU00221"/>
    </source>
</evidence>
<proteinExistence type="inferred from homology"/>
<dbReference type="InterPro" id="IPR001680">
    <property type="entry name" value="WD40_rpt"/>
</dbReference>
<reference evidence="4 5" key="1">
    <citation type="submission" date="2017-07" db="EMBL/GenBank/DDBJ databases">
        <authorList>
            <person name="Talla V."/>
            <person name="Backstrom N."/>
        </authorList>
    </citation>
    <scope>NUCLEOTIDE SEQUENCE [LARGE SCALE GENOMIC DNA]</scope>
</reference>
<evidence type="ECO:0000256" key="1">
    <source>
        <dbReference type="ARBA" id="ARBA00009728"/>
    </source>
</evidence>
<keyword evidence="2 3" id="KW-0853">WD repeat</keyword>
<dbReference type="GO" id="GO:0006406">
    <property type="term" value="P:mRNA export from nucleus"/>
    <property type="evidence" value="ECO:0007669"/>
    <property type="project" value="TreeGrafter"/>
</dbReference>
<dbReference type="Gene3D" id="2.130.10.10">
    <property type="entry name" value="YVTN repeat-like/Quinoprotein amine dehydrogenase"/>
    <property type="match status" value="1"/>
</dbReference>
<comment type="similarity">
    <text evidence="1">Belongs to the WD repeat THOC6 family.</text>
</comment>
<evidence type="ECO:0000313" key="5">
    <source>
        <dbReference type="Proteomes" id="UP000324832"/>
    </source>
</evidence>
<gene>
    <name evidence="4" type="ORF">LSINAPIS_LOCUS2122</name>
</gene>
<evidence type="ECO:0008006" key="6">
    <source>
        <dbReference type="Google" id="ProtNLM"/>
    </source>
</evidence>
<keyword evidence="5" id="KW-1185">Reference proteome</keyword>
<dbReference type="InterPro" id="IPR036322">
    <property type="entry name" value="WD40_repeat_dom_sf"/>
</dbReference>
<name>A0A5E4PVC6_9NEOP</name>
<dbReference type="Pfam" id="PF00400">
    <property type="entry name" value="WD40"/>
    <property type="match status" value="1"/>
</dbReference>
<dbReference type="PANTHER" id="PTHR44411">
    <property type="entry name" value="THO COMPLEX SUBUNIT 6 HOMOLOG"/>
    <property type="match status" value="1"/>
</dbReference>
<organism evidence="4 5">
    <name type="scientific">Leptidea sinapis</name>
    <dbReference type="NCBI Taxonomy" id="189913"/>
    <lineage>
        <taxon>Eukaryota</taxon>
        <taxon>Metazoa</taxon>
        <taxon>Ecdysozoa</taxon>
        <taxon>Arthropoda</taxon>
        <taxon>Hexapoda</taxon>
        <taxon>Insecta</taxon>
        <taxon>Pterygota</taxon>
        <taxon>Neoptera</taxon>
        <taxon>Endopterygota</taxon>
        <taxon>Lepidoptera</taxon>
        <taxon>Glossata</taxon>
        <taxon>Ditrysia</taxon>
        <taxon>Papilionoidea</taxon>
        <taxon>Pieridae</taxon>
        <taxon>Dismorphiinae</taxon>
        <taxon>Leptidea</taxon>
    </lineage>
</organism>
<dbReference type="GO" id="GO:0000347">
    <property type="term" value="C:THO complex"/>
    <property type="evidence" value="ECO:0007669"/>
    <property type="project" value="TreeGrafter"/>
</dbReference>
<dbReference type="SMART" id="SM00320">
    <property type="entry name" value="WD40"/>
    <property type="match status" value="4"/>
</dbReference>
<dbReference type="InterPro" id="IPR015943">
    <property type="entry name" value="WD40/YVTN_repeat-like_dom_sf"/>
</dbReference>